<evidence type="ECO:0000313" key="4">
    <source>
        <dbReference type="EMBL" id="CAB4721963.1"/>
    </source>
</evidence>
<dbReference type="Pfam" id="PF09394">
    <property type="entry name" value="Inhibitor_I42"/>
    <property type="match status" value="1"/>
</dbReference>
<feature type="domain" description="Proteinase inhibitor I42 chagasin" evidence="3">
    <location>
        <begin position="55"/>
        <end position="140"/>
    </location>
</feature>
<reference evidence="4" key="1">
    <citation type="submission" date="2020-05" db="EMBL/GenBank/DDBJ databases">
        <authorList>
            <person name="Chiriac C."/>
            <person name="Salcher M."/>
            <person name="Ghai R."/>
            <person name="Kavagutti S V."/>
        </authorList>
    </citation>
    <scope>NUCLEOTIDE SEQUENCE</scope>
</reference>
<evidence type="ECO:0000259" key="3">
    <source>
        <dbReference type="Pfam" id="PF09394"/>
    </source>
</evidence>
<protein>
    <submittedName>
        <fullName evidence="4">Unannotated protein</fullName>
    </submittedName>
</protein>
<keyword evidence="1" id="KW-0646">Protease inhibitor</keyword>
<dbReference type="GO" id="GO:0004869">
    <property type="term" value="F:cysteine-type endopeptidase inhibitor activity"/>
    <property type="evidence" value="ECO:0007669"/>
    <property type="project" value="UniProtKB-KW"/>
</dbReference>
<dbReference type="SUPFAM" id="SSF141066">
    <property type="entry name" value="ICP-like"/>
    <property type="match status" value="1"/>
</dbReference>
<dbReference type="AlphaFoldDB" id="A0A6J6RIL3"/>
<evidence type="ECO:0000256" key="2">
    <source>
        <dbReference type="ARBA" id="ARBA00022704"/>
    </source>
</evidence>
<dbReference type="EMBL" id="CAEZYK010000030">
    <property type="protein sequence ID" value="CAB4721963.1"/>
    <property type="molecule type" value="Genomic_DNA"/>
</dbReference>
<dbReference type="Gene3D" id="2.60.40.2020">
    <property type="match status" value="1"/>
</dbReference>
<dbReference type="EMBL" id="CAFBOF010000065">
    <property type="protein sequence ID" value="CAB4989013.1"/>
    <property type="molecule type" value="Genomic_DNA"/>
</dbReference>
<dbReference type="PROSITE" id="PS51257">
    <property type="entry name" value="PROKAR_LIPOPROTEIN"/>
    <property type="match status" value="1"/>
</dbReference>
<proteinExistence type="predicted"/>
<gene>
    <name evidence="4" type="ORF">UFOPK2683_00690</name>
    <name evidence="5" type="ORF">UFOPK3897_01622</name>
</gene>
<dbReference type="InterPro" id="IPR036331">
    <property type="entry name" value="Chagasin-like_sf"/>
</dbReference>
<name>A0A6J6RIL3_9ZZZZ</name>
<dbReference type="InterPro" id="IPR018990">
    <property type="entry name" value="Prot_inh_I42_chagasin"/>
</dbReference>
<evidence type="ECO:0000256" key="1">
    <source>
        <dbReference type="ARBA" id="ARBA00022690"/>
    </source>
</evidence>
<evidence type="ECO:0000313" key="5">
    <source>
        <dbReference type="EMBL" id="CAB4989013.1"/>
    </source>
</evidence>
<keyword evidence="2" id="KW-0789">Thiol protease inhibitor</keyword>
<organism evidence="4">
    <name type="scientific">freshwater metagenome</name>
    <dbReference type="NCBI Taxonomy" id="449393"/>
    <lineage>
        <taxon>unclassified sequences</taxon>
        <taxon>metagenomes</taxon>
        <taxon>ecological metagenomes</taxon>
    </lineage>
</organism>
<accession>A0A6J6RIL3</accession>
<sequence>MRRSMLIPLLVISLGAPLLMSACNSQGKGEEGVGDVVEQINLNEKTSGQTFKLDKDGVVSIDVKASSGTPYAWKVTNSSPAVLTQSGKAKVSSADMPGAEATTTYKFRAKKLGTSELTFALTSITDPTDVAKSLTTTIKVKNI</sequence>